<feature type="compositionally biased region" description="Polar residues" evidence="1">
    <location>
        <begin position="35"/>
        <end position="50"/>
    </location>
</feature>
<reference evidence="4 5" key="1">
    <citation type="submission" date="2019-06" db="EMBL/GenBank/DDBJ databases">
        <title>Persicimonas caeni gen. nov., sp. nov., a predatory bacterium isolated from solar saltern.</title>
        <authorList>
            <person name="Wang S."/>
        </authorList>
    </citation>
    <scope>NUCLEOTIDE SEQUENCE [LARGE SCALE GENOMIC DNA]</scope>
    <source>
        <strain evidence="4 5">YN101</strain>
    </source>
</reference>
<gene>
    <name evidence="4" type="ORF">FIV42_07395</name>
</gene>
<dbReference type="SUPFAM" id="SSF63825">
    <property type="entry name" value="YWTD domain"/>
    <property type="match status" value="1"/>
</dbReference>
<feature type="chain" id="PRO_5030106259" description="SMP-30/Gluconolactonase/LRE-like region domain-containing protein" evidence="2">
    <location>
        <begin position="28"/>
        <end position="585"/>
    </location>
</feature>
<keyword evidence="2" id="KW-0732">Signal</keyword>
<dbReference type="Gene3D" id="2.130.10.10">
    <property type="entry name" value="YVTN repeat-like/Quinoprotein amine dehydrogenase"/>
    <property type="match status" value="1"/>
</dbReference>
<dbReference type="InterPro" id="IPR015943">
    <property type="entry name" value="WD40/YVTN_repeat-like_dom_sf"/>
</dbReference>
<keyword evidence="5" id="KW-1185">Reference proteome</keyword>
<dbReference type="AlphaFoldDB" id="A0A4Y6PQR5"/>
<organism evidence="4 5">
    <name type="scientific">Persicimonas caeni</name>
    <dbReference type="NCBI Taxonomy" id="2292766"/>
    <lineage>
        <taxon>Bacteria</taxon>
        <taxon>Deltaproteobacteria</taxon>
        <taxon>Bradymonadales</taxon>
        <taxon>Bradymonadaceae</taxon>
        <taxon>Persicimonas</taxon>
    </lineage>
</organism>
<dbReference type="PANTHER" id="PTHR40274">
    <property type="entry name" value="VIRGINIAMYCIN B LYASE"/>
    <property type="match status" value="1"/>
</dbReference>
<evidence type="ECO:0000256" key="2">
    <source>
        <dbReference type="SAM" id="SignalP"/>
    </source>
</evidence>
<dbReference type="InterPro" id="IPR011042">
    <property type="entry name" value="6-blade_b-propeller_TolB-like"/>
</dbReference>
<evidence type="ECO:0000256" key="1">
    <source>
        <dbReference type="SAM" id="MobiDB-lite"/>
    </source>
</evidence>
<dbReference type="Gene3D" id="2.120.10.30">
    <property type="entry name" value="TolB, C-terminal domain"/>
    <property type="match status" value="1"/>
</dbReference>
<dbReference type="Proteomes" id="UP000315995">
    <property type="component" value="Chromosome"/>
</dbReference>
<dbReference type="Gene3D" id="2.40.10.500">
    <property type="match status" value="1"/>
</dbReference>
<evidence type="ECO:0000259" key="3">
    <source>
        <dbReference type="Pfam" id="PF08450"/>
    </source>
</evidence>
<dbReference type="Pfam" id="PF08450">
    <property type="entry name" value="SGL"/>
    <property type="match status" value="1"/>
</dbReference>
<dbReference type="RefSeq" id="WP_141197055.1">
    <property type="nucleotide sequence ID" value="NZ_CP041186.1"/>
</dbReference>
<proteinExistence type="predicted"/>
<sequence length="585" mass="61132">MKYVESVRTPSWLSLALTGLLCLSACGDESAPQPDDTTTETAQSALANASTTADHSYLRRTLADGAEFHATNGMEMGPDGNLYVASVLGREIGVVNPRSGKILDRIGIERGVDSPDDLEFGPDGSLYWTSFLTGEVGRLKPDGTKVTVAQLGPGVNAIAMSPDGRLFVTRVFLGDELYELDPDGNAPPQLVTSGMGGLNSMEFGPDGHLYGPLWFAGSVARIDVDNGTVTPIFGGLQVPAAVKFNSQGLLHVVDQAAGEVVTYDLNTGTTQVVAQVDEAGADNLAIDARGDIYLTNAHDGWVRKVLPNGKTRSLTDEGMVAPGGVAVLPYDGGTSVFTSDALSVKAYDVQTGQMTLEAHSVIGVSPLATPISATADNGRLLTTSWFANVVQTWDPALHTVVESHQDFAVPLNAVRYNGDLVVAELATHRVVRRPAGTNAKVPMAGVPVPTGLATDGDSLWVADWATGRVLRIAQGGQALATPELVAAGLSFPEGMTLDNDGTLLVVETGTDKLTRIDPATGQKTVVEDGLDIGMQGPATMPPTYIFNDVDVDDCGNIYVSVDTDNTIEKLAPLGAGAPGCTNGSK</sequence>
<protein>
    <recommendedName>
        <fullName evidence="3">SMP-30/Gluconolactonase/LRE-like region domain-containing protein</fullName>
    </recommendedName>
</protein>
<accession>A0A5B8Y2F1</accession>
<evidence type="ECO:0000313" key="4">
    <source>
        <dbReference type="EMBL" id="QDG50563.1"/>
    </source>
</evidence>
<dbReference type="SUPFAM" id="SSF63829">
    <property type="entry name" value="Calcium-dependent phosphotriesterase"/>
    <property type="match status" value="2"/>
</dbReference>
<dbReference type="InterPro" id="IPR013658">
    <property type="entry name" value="SGL"/>
</dbReference>
<evidence type="ECO:0000313" key="5">
    <source>
        <dbReference type="Proteomes" id="UP000315995"/>
    </source>
</evidence>
<feature type="domain" description="SMP-30/Gluconolactonase/LRE-like region" evidence="3">
    <location>
        <begin position="123"/>
        <end position="311"/>
    </location>
</feature>
<name>A0A4Y6PQR5_PERCE</name>
<dbReference type="InterPro" id="IPR051344">
    <property type="entry name" value="Vgb"/>
</dbReference>
<dbReference type="PANTHER" id="PTHR40274:SF4">
    <property type="entry name" value="BLL1406 PROTEIN"/>
    <property type="match status" value="1"/>
</dbReference>
<feature type="signal peptide" evidence="2">
    <location>
        <begin position="1"/>
        <end position="27"/>
    </location>
</feature>
<dbReference type="OrthoDB" id="9775406at2"/>
<dbReference type="EMBL" id="CP041186">
    <property type="protein sequence ID" value="QDG50563.1"/>
    <property type="molecule type" value="Genomic_DNA"/>
</dbReference>
<feature type="region of interest" description="Disordered" evidence="1">
    <location>
        <begin position="28"/>
        <end position="50"/>
    </location>
</feature>
<accession>A0A4Y6PQR5</accession>